<feature type="non-terminal residue" evidence="9">
    <location>
        <position position="63"/>
    </location>
</feature>
<sequence length="63" mass="6913">KDVYEQTARALVDSVLEGFNGTIFAYGQTGTGKTFTMEGIRSQPELRGIIPSSFAHIFDSISR</sequence>
<dbReference type="InterPro" id="IPR001752">
    <property type="entry name" value="Kinesin_motor_dom"/>
</dbReference>
<comment type="caution">
    <text evidence="9">The sequence shown here is derived from an EMBL/GenBank/DDBJ whole genome shotgun (WGS) entry which is preliminary data.</text>
</comment>
<dbReference type="Proteomes" id="UP000681720">
    <property type="component" value="Unassembled WGS sequence"/>
</dbReference>
<dbReference type="EMBL" id="CAJOBJ010158525">
    <property type="protein sequence ID" value="CAF4836479.1"/>
    <property type="molecule type" value="Genomic_DNA"/>
</dbReference>
<dbReference type="AlphaFoldDB" id="A0A8S3CDR8"/>
<dbReference type="InterPro" id="IPR027417">
    <property type="entry name" value="P-loop_NTPase"/>
</dbReference>
<dbReference type="GO" id="GO:0000278">
    <property type="term" value="P:mitotic cell cycle"/>
    <property type="evidence" value="ECO:0007669"/>
    <property type="project" value="TreeGrafter"/>
</dbReference>
<protein>
    <recommendedName>
        <fullName evidence="6">Kinesin motor domain-containing protein</fullName>
    </recommendedName>
</protein>
<dbReference type="Gene3D" id="3.40.850.10">
    <property type="entry name" value="Kinesin motor domain"/>
    <property type="match status" value="1"/>
</dbReference>
<evidence type="ECO:0000256" key="3">
    <source>
        <dbReference type="ARBA" id="ARBA00022840"/>
    </source>
</evidence>
<evidence type="ECO:0000256" key="4">
    <source>
        <dbReference type="ARBA" id="ARBA00023212"/>
    </source>
</evidence>
<keyword evidence="3 5" id="KW-0067">ATP-binding</keyword>
<evidence type="ECO:0000259" key="6">
    <source>
        <dbReference type="PROSITE" id="PS50067"/>
    </source>
</evidence>
<dbReference type="GO" id="GO:0005524">
    <property type="term" value="F:ATP binding"/>
    <property type="evidence" value="ECO:0007669"/>
    <property type="project" value="UniProtKB-UniRule"/>
</dbReference>
<keyword evidence="4" id="KW-0963">Cytoplasm</keyword>
<gene>
    <name evidence="8" type="ORF">GIL414_LOCUS48709</name>
    <name evidence="9" type="ORF">GIL414_LOCUS50268</name>
    <name evidence="7" type="ORF">SMN809_LOCUS43547</name>
</gene>
<dbReference type="PROSITE" id="PS50067">
    <property type="entry name" value="KINESIN_MOTOR_2"/>
    <property type="match status" value="1"/>
</dbReference>
<keyword evidence="4" id="KW-0206">Cytoskeleton</keyword>
<comment type="similarity">
    <text evidence="5">Belongs to the TRAFAC class myosin-kinesin ATPase superfamily. Kinesin family.</text>
</comment>
<evidence type="ECO:0000256" key="1">
    <source>
        <dbReference type="ARBA" id="ARBA00004245"/>
    </source>
</evidence>
<keyword evidence="2 5" id="KW-0547">Nucleotide-binding</keyword>
<dbReference type="Pfam" id="PF00225">
    <property type="entry name" value="Kinesin"/>
    <property type="match status" value="1"/>
</dbReference>
<reference evidence="9" key="1">
    <citation type="submission" date="2021-02" db="EMBL/GenBank/DDBJ databases">
        <authorList>
            <person name="Nowell W R."/>
        </authorList>
    </citation>
    <scope>NUCLEOTIDE SEQUENCE</scope>
</reference>
<dbReference type="InterPro" id="IPR027640">
    <property type="entry name" value="Kinesin-like_fam"/>
</dbReference>
<accession>A0A8S3CDR8</accession>
<dbReference type="GO" id="GO:0008017">
    <property type="term" value="F:microtubule binding"/>
    <property type="evidence" value="ECO:0007669"/>
    <property type="project" value="InterPro"/>
</dbReference>
<evidence type="ECO:0000256" key="2">
    <source>
        <dbReference type="ARBA" id="ARBA00022741"/>
    </source>
</evidence>
<dbReference type="InterPro" id="IPR036961">
    <property type="entry name" value="Kinesin_motor_dom_sf"/>
</dbReference>
<organism evidence="9 10">
    <name type="scientific">Rotaria magnacalcarata</name>
    <dbReference type="NCBI Taxonomy" id="392030"/>
    <lineage>
        <taxon>Eukaryota</taxon>
        <taxon>Metazoa</taxon>
        <taxon>Spiralia</taxon>
        <taxon>Gnathifera</taxon>
        <taxon>Rotifera</taxon>
        <taxon>Eurotatoria</taxon>
        <taxon>Bdelloidea</taxon>
        <taxon>Philodinida</taxon>
        <taxon>Philodinidae</taxon>
        <taxon>Rotaria</taxon>
    </lineage>
</organism>
<dbReference type="SUPFAM" id="SSF52540">
    <property type="entry name" value="P-loop containing nucleoside triphosphate hydrolases"/>
    <property type="match status" value="1"/>
</dbReference>
<dbReference type="EMBL" id="CAJOBJ010167125">
    <property type="protein sequence ID" value="CAF4868732.1"/>
    <property type="molecule type" value="Genomic_DNA"/>
</dbReference>
<evidence type="ECO:0000313" key="8">
    <source>
        <dbReference type="EMBL" id="CAF4836479.1"/>
    </source>
</evidence>
<evidence type="ECO:0000313" key="7">
    <source>
        <dbReference type="EMBL" id="CAF4713580.1"/>
    </source>
</evidence>
<evidence type="ECO:0000313" key="10">
    <source>
        <dbReference type="Proteomes" id="UP000681720"/>
    </source>
</evidence>
<feature type="binding site" evidence="5">
    <location>
        <begin position="27"/>
        <end position="34"/>
    </location>
    <ligand>
        <name>ATP</name>
        <dbReference type="ChEBI" id="CHEBI:30616"/>
    </ligand>
</feature>
<dbReference type="GO" id="GO:0005874">
    <property type="term" value="C:microtubule"/>
    <property type="evidence" value="ECO:0007669"/>
    <property type="project" value="TreeGrafter"/>
</dbReference>
<name>A0A8S3CDR8_9BILA</name>
<keyword evidence="5" id="KW-0505">Motor protein</keyword>
<feature type="non-terminal residue" evidence="9">
    <location>
        <position position="1"/>
    </location>
</feature>
<proteinExistence type="inferred from homology"/>
<dbReference type="EMBL" id="CAJOBI010128612">
    <property type="protein sequence ID" value="CAF4713580.1"/>
    <property type="molecule type" value="Genomic_DNA"/>
</dbReference>
<dbReference type="PANTHER" id="PTHR47968:SF50">
    <property type="entry name" value="KINESIN-LIKE PROTEIN"/>
    <property type="match status" value="1"/>
</dbReference>
<dbReference type="PANTHER" id="PTHR47968">
    <property type="entry name" value="CENTROMERE PROTEIN E"/>
    <property type="match status" value="1"/>
</dbReference>
<dbReference type="Proteomes" id="UP000676336">
    <property type="component" value="Unassembled WGS sequence"/>
</dbReference>
<dbReference type="GO" id="GO:0003777">
    <property type="term" value="F:microtubule motor activity"/>
    <property type="evidence" value="ECO:0007669"/>
    <property type="project" value="InterPro"/>
</dbReference>
<evidence type="ECO:0000313" key="9">
    <source>
        <dbReference type="EMBL" id="CAF4868732.1"/>
    </source>
</evidence>
<evidence type="ECO:0000256" key="5">
    <source>
        <dbReference type="PROSITE-ProRule" id="PRU00283"/>
    </source>
</evidence>
<dbReference type="GO" id="GO:0007018">
    <property type="term" value="P:microtubule-based movement"/>
    <property type="evidence" value="ECO:0007669"/>
    <property type="project" value="InterPro"/>
</dbReference>
<feature type="domain" description="Kinesin motor" evidence="6">
    <location>
        <begin position="1"/>
        <end position="63"/>
    </location>
</feature>
<comment type="subcellular location">
    <subcellularLocation>
        <location evidence="1">Cytoplasm</location>
        <location evidence="1">Cytoskeleton</location>
    </subcellularLocation>
</comment>